<sequence>MTLQFLPATSTSGRRTDDHGHGTRFWPGFSVGVCAATVTGALIATGSLVADRVASVPLFEIGGTVTLVDGSTHSDTPGFECEGDRGYDDISPAAAVRVTAETGKLLAEGSLTRSVREGDFCTFFFTVPDVPRGATFYDVEISYRGSISFDENEARSGVHLTLGR</sequence>
<name>A0A2X4WVZ9_9NOCA</name>
<feature type="compositionally biased region" description="Polar residues" evidence="1">
    <location>
        <begin position="1"/>
        <end position="13"/>
    </location>
</feature>
<organism evidence="2 3">
    <name type="scientific">Rhodococcus coprophilus</name>
    <dbReference type="NCBI Taxonomy" id="38310"/>
    <lineage>
        <taxon>Bacteria</taxon>
        <taxon>Bacillati</taxon>
        <taxon>Actinomycetota</taxon>
        <taxon>Actinomycetes</taxon>
        <taxon>Mycobacteriales</taxon>
        <taxon>Nocardiaceae</taxon>
        <taxon>Rhodococcus</taxon>
    </lineage>
</organism>
<protein>
    <submittedName>
        <fullName evidence="2">Uncharacterized protein</fullName>
    </submittedName>
</protein>
<evidence type="ECO:0000313" key="2">
    <source>
        <dbReference type="EMBL" id="SQI31205.1"/>
    </source>
</evidence>
<keyword evidence="3" id="KW-1185">Reference proteome</keyword>
<proteinExistence type="predicted"/>
<gene>
    <name evidence="2" type="ORF">NCTC10994_01930</name>
</gene>
<dbReference type="Proteomes" id="UP000249091">
    <property type="component" value="Chromosome 1"/>
</dbReference>
<evidence type="ECO:0000313" key="3">
    <source>
        <dbReference type="Proteomes" id="UP000249091"/>
    </source>
</evidence>
<dbReference type="STRING" id="1219011.GCA_001895045_03024"/>
<dbReference type="KEGG" id="rcr:NCTC10994_01930"/>
<dbReference type="EMBL" id="LS483468">
    <property type="protein sequence ID" value="SQI31205.1"/>
    <property type="molecule type" value="Genomic_DNA"/>
</dbReference>
<dbReference type="AlphaFoldDB" id="A0A2X4WVZ9"/>
<accession>A0A2X4WVZ9</accession>
<feature type="region of interest" description="Disordered" evidence="1">
    <location>
        <begin position="1"/>
        <end position="21"/>
    </location>
</feature>
<reference evidence="2 3" key="1">
    <citation type="submission" date="2018-06" db="EMBL/GenBank/DDBJ databases">
        <authorList>
            <consortium name="Pathogen Informatics"/>
            <person name="Doyle S."/>
        </authorList>
    </citation>
    <scope>NUCLEOTIDE SEQUENCE [LARGE SCALE GENOMIC DNA]</scope>
    <source>
        <strain evidence="2 3">NCTC10994</strain>
    </source>
</reference>
<evidence type="ECO:0000256" key="1">
    <source>
        <dbReference type="SAM" id="MobiDB-lite"/>
    </source>
</evidence>
<dbReference type="RefSeq" id="WP_084722635.1">
    <property type="nucleotide sequence ID" value="NZ_JAFBBL010000001.1"/>
</dbReference>